<proteinExistence type="predicted"/>
<dbReference type="EMBL" id="OY731398">
    <property type="protein sequence ID" value="CAJ1899140.1"/>
    <property type="molecule type" value="Genomic_DNA"/>
</dbReference>
<accession>A0AA86RU87</accession>
<gene>
    <name evidence="1" type="ORF">AYBTSS11_LOCUS3116</name>
</gene>
<evidence type="ECO:0000313" key="2">
    <source>
        <dbReference type="Proteomes" id="UP001189624"/>
    </source>
</evidence>
<dbReference type="Gramene" id="rna-AYBTSS11_LOCUS3116">
    <property type="protein sequence ID" value="CAJ1899140.1"/>
    <property type="gene ID" value="gene-AYBTSS11_LOCUS3116"/>
</dbReference>
<reference evidence="1" key="1">
    <citation type="submission" date="2023-10" db="EMBL/GenBank/DDBJ databases">
        <authorList>
            <person name="Domelevo Entfellner J.-B."/>
        </authorList>
    </citation>
    <scope>NUCLEOTIDE SEQUENCE</scope>
</reference>
<dbReference type="AlphaFoldDB" id="A0AA86RU87"/>
<name>A0AA86RU87_9FABA</name>
<keyword evidence="2" id="KW-1185">Reference proteome</keyword>
<evidence type="ECO:0000313" key="1">
    <source>
        <dbReference type="EMBL" id="CAJ1899140.1"/>
    </source>
</evidence>
<organism evidence="1 2">
    <name type="scientific">Sphenostylis stenocarpa</name>
    <dbReference type="NCBI Taxonomy" id="92480"/>
    <lineage>
        <taxon>Eukaryota</taxon>
        <taxon>Viridiplantae</taxon>
        <taxon>Streptophyta</taxon>
        <taxon>Embryophyta</taxon>
        <taxon>Tracheophyta</taxon>
        <taxon>Spermatophyta</taxon>
        <taxon>Magnoliopsida</taxon>
        <taxon>eudicotyledons</taxon>
        <taxon>Gunneridae</taxon>
        <taxon>Pentapetalae</taxon>
        <taxon>rosids</taxon>
        <taxon>fabids</taxon>
        <taxon>Fabales</taxon>
        <taxon>Fabaceae</taxon>
        <taxon>Papilionoideae</taxon>
        <taxon>50 kb inversion clade</taxon>
        <taxon>NPAAA clade</taxon>
        <taxon>indigoferoid/millettioid clade</taxon>
        <taxon>Phaseoleae</taxon>
        <taxon>Sphenostylis</taxon>
    </lineage>
</organism>
<sequence length="72" mass="9081">MYVWYVKPLRWIHMQVWTKELNERKMHDSLCFFIWELWHSMYQSLGIWQHNISRAHVMHEVLALIYPNTMFE</sequence>
<dbReference type="Proteomes" id="UP001189624">
    <property type="component" value="Chromosome 1"/>
</dbReference>
<protein>
    <submittedName>
        <fullName evidence="1">Uncharacterized protein</fullName>
    </submittedName>
</protein>